<comment type="caution">
    <text evidence="1">The sequence shown here is derived from an EMBL/GenBank/DDBJ whole genome shotgun (WGS) entry which is preliminary data.</text>
</comment>
<proteinExistence type="predicted"/>
<evidence type="ECO:0000313" key="2">
    <source>
        <dbReference type="Proteomes" id="UP000078534"/>
    </source>
</evidence>
<dbReference type="Gene3D" id="2.60.300.12">
    <property type="entry name" value="HesB-like domain"/>
    <property type="match status" value="1"/>
</dbReference>
<accession>A0A179SQK5</accession>
<dbReference type="SUPFAM" id="SSF89360">
    <property type="entry name" value="HesB-like domain"/>
    <property type="match status" value="1"/>
</dbReference>
<dbReference type="RefSeq" id="WP_066337093.1">
    <property type="nucleotide sequence ID" value="NZ_LWSG01000034.1"/>
</dbReference>
<protein>
    <submittedName>
        <fullName evidence="1">Adhesin</fullName>
    </submittedName>
</protein>
<organism evidence="1 2">
    <name type="scientific">Metabacillus litoralis</name>
    <dbReference type="NCBI Taxonomy" id="152268"/>
    <lineage>
        <taxon>Bacteria</taxon>
        <taxon>Bacillati</taxon>
        <taxon>Bacillota</taxon>
        <taxon>Bacilli</taxon>
        <taxon>Bacillales</taxon>
        <taxon>Bacillaceae</taxon>
        <taxon>Metabacillus</taxon>
    </lineage>
</organism>
<dbReference type="InterPro" id="IPR035903">
    <property type="entry name" value="HesB-like_dom_sf"/>
</dbReference>
<dbReference type="STRING" id="152268.A6K24_08095"/>
<dbReference type="EMBL" id="LWSG01000034">
    <property type="protein sequence ID" value="OAS84056.1"/>
    <property type="molecule type" value="Genomic_DNA"/>
</dbReference>
<gene>
    <name evidence="1" type="ORF">A6K24_08095</name>
</gene>
<name>A0A179SQK5_9BACI</name>
<dbReference type="OrthoDB" id="2355011at2"/>
<dbReference type="Proteomes" id="UP000078534">
    <property type="component" value="Unassembled WGS sequence"/>
</dbReference>
<evidence type="ECO:0000313" key="1">
    <source>
        <dbReference type="EMBL" id="OAS84056.1"/>
    </source>
</evidence>
<keyword evidence="2" id="KW-1185">Reference proteome</keyword>
<sequence>MKITDGAKELLENFLNEKGAEGIRLTSVAGCCGPQFTISLDAPEESDIVKTINGIKVAIDSQITGTDELTLDNEQNENGTGLVLLGASECC</sequence>
<dbReference type="AlphaFoldDB" id="A0A179SQK5"/>
<reference evidence="2" key="1">
    <citation type="submission" date="2016-04" db="EMBL/GenBank/DDBJ databases">
        <authorList>
            <person name="Lyu Z."/>
            <person name="Lyu W."/>
        </authorList>
    </citation>
    <scope>NUCLEOTIDE SEQUENCE [LARGE SCALE GENOMIC DNA]</scope>
    <source>
        <strain evidence="2">C44</strain>
    </source>
</reference>